<keyword evidence="3" id="KW-1185">Reference proteome</keyword>
<feature type="compositionally biased region" description="Basic and acidic residues" evidence="1">
    <location>
        <begin position="156"/>
        <end position="175"/>
    </location>
</feature>
<evidence type="ECO:0000313" key="3">
    <source>
        <dbReference type="Proteomes" id="UP000789901"/>
    </source>
</evidence>
<feature type="compositionally biased region" description="Polar residues" evidence="1">
    <location>
        <begin position="124"/>
        <end position="135"/>
    </location>
</feature>
<feature type="non-terminal residue" evidence="2">
    <location>
        <position position="1"/>
    </location>
</feature>
<feature type="compositionally biased region" description="Polar residues" evidence="1">
    <location>
        <begin position="176"/>
        <end position="187"/>
    </location>
</feature>
<feature type="compositionally biased region" description="Basic and acidic residues" evidence="1">
    <location>
        <begin position="105"/>
        <end position="116"/>
    </location>
</feature>
<accession>A0ABN7W8V6</accession>
<proteinExistence type="predicted"/>
<dbReference type="EMBL" id="CAJVQB010034271">
    <property type="protein sequence ID" value="CAG8820931.1"/>
    <property type="molecule type" value="Genomic_DNA"/>
</dbReference>
<gene>
    <name evidence="2" type="ORF">GMARGA_LOCUS27705</name>
</gene>
<name>A0ABN7W8V6_GIGMA</name>
<reference evidence="2 3" key="1">
    <citation type="submission" date="2021-06" db="EMBL/GenBank/DDBJ databases">
        <authorList>
            <person name="Kallberg Y."/>
            <person name="Tangrot J."/>
            <person name="Rosling A."/>
        </authorList>
    </citation>
    <scope>NUCLEOTIDE SEQUENCE [LARGE SCALE GENOMIC DNA]</scope>
    <source>
        <strain evidence="2 3">120-4 pot B 10/14</strain>
    </source>
</reference>
<feature type="region of interest" description="Disordered" evidence="1">
    <location>
        <begin position="1"/>
        <end position="20"/>
    </location>
</feature>
<feature type="compositionally biased region" description="Low complexity" evidence="1">
    <location>
        <begin position="11"/>
        <end position="20"/>
    </location>
</feature>
<sequence>KYNFGILKMDNNASNNSSNNNLLPNNIVCSHEPSHNTYESNSDSSIRTTQEIFIRMSSKRGRTQSKQAAQPLSSYNESRTCYASCSIERHNESRNKSRTHYTSRSIEHNRSFLSERRRSRSPSCGQQSSNQNQPCESYASDIKWNYAGNKQTSDNSNKEKTKAQTDINNHLEKTDPQPNNSTPQNDKSPAEKFLQAIDQIKNAGPEPQK</sequence>
<evidence type="ECO:0000313" key="2">
    <source>
        <dbReference type="EMBL" id="CAG8820931.1"/>
    </source>
</evidence>
<protein>
    <submittedName>
        <fullName evidence="2">22100_t:CDS:1</fullName>
    </submittedName>
</protein>
<dbReference type="Proteomes" id="UP000789901">
    <property type="component" value="Unassembled WGS sequence"/>
</dbReference>
<evidence type="ECO:0000256" key="1">
    <source>
        <dbReference type="SAM" id="MobiDB-lite"/>
    </source>
</evidence>
<organism evidence="2 3">
    <name type="scientific">Gigaspora margarita</name>
    <dbReference type="NCBI Taxonomy" id="4874"/>
    <lineage>
        <taxon>Eukaryota</taxon>
        <taxon>Fungi</taxon>
        <taxon>Fungi incertae sedis</taxon>
        <taxon>Mucoromycota</taxon>
        <taxon>Glomeromycotina</taxon>
        <taxon>Glomeromycetes</taxon>
        <taxon>Diversisporales</taxon>
        <taxon>Gigasporaceae</taxon>
        <taxon>Gigaspora</taxon>
    </lineage>
</organism>
<feature type="region of interest" description="Disordered" evidence="1">
    <location>
        <begin position="90"/>
        <end position="209"/>
    </location>
</feature>
<comment type="caution">
    <text evidence="2">The sequence shown here is derived from an EMBL/GenBank/DDBJ whole genome shotgun (WGS) entry which is preliminary data.</text>
</comment>